<keyword evidence="5" id="KW-1185">Reference proteome</keyword>
<proteinExistence type="predicted"/>
<accession>A0ABY8WNU4</accession>
<dbReference type="Pfam" id="PF14417">
    <property type="entry name" value="MEDS"/>
    <property type="match status" value="1"/>
</dbReference>
<dbReference type="InterPro" id="IPR050267">
    <property type="entry name" value="Anti-sigma-factor_SerPK"/>
</dbReference>
<evidence type="ECO:0000256" key="1">
    <source>
        <dbReference type="ARBA" id="ARBA00022527"/>
    </source>
</evidence>
<name>A0ABY8WNU4_9ACTN</name>
<dbReference type="Proteomes" id="UP001240150">
    <property type="component" value="Chromosome"/>
</dbReference>
<dbReference type="EMBL" id="CP126980">
    <property type="protein sequence ID" value="WIM99520.1"/>
    <property type="molecule type" value="Genomic_DNA"/>
</dbReference>
<dbReference type="CDD" id="cd16936">
    <property type="entry name" value="HATPase_RsbW-like"/>
    <property type="match status" value="1"/>
</dbReference>
<keyword evidence="1" id="KW-0808">Transferase</keyword>
<dbReference type="PANTHER" id="PTHR35526:SF3">
    <property type="entry name" value="ANTI-SIGMA-F FACTOR RSBW"/>
    <property type="match status" value="1"/>
</dbReference>
<dbReference type="NCBIfam" id="NF041045">
    <property type="entry name" value="RsbA_anti_sig"/>
    <property type="match status" value="1"/>
</dbReference>
<protein>
    <submittedName>
        <fullName evidence="4">Anti-sigma factor RsbA family regulatory protein</fullName>
    </submittedName>
</protein>
<feature type="domain" description="MEDS" evidence="3">
    <location>
        <begin position="5"/>
        <end position="149"/>
    </location>
</feature>
<gene>
    <name evidence="4" type="ORF">ACTOB_003178</name>
</gene>
<dbReference type="SUPFAM" id="SSF55874">
    <property type="entry name" value="ATPase domain of HSP90 chaperone/DNA topoisomerase II/histidine kinase"/>
    <property type="match status" value="1"/>
</dbReference>
<keyword evidence="1" id="KW-0723">Serine/threonine-protein kinase</keyword>
<dbReference type="InterPro" id="IPR025847">
    <property type="entry name" value="MEDS_domain"/>
</dbReference>
<evidence type="ECO:0000313" key="5">
    <source>
        <dbReference type="Proteomes" id="UP001240150"/>
    </source>
</evidence>
<dbReference type="PANTHER" id="PTHR35526">
    <property type="entry name" value="ANTI-SIGMA-F FACTOR RSBW-RELATED"/>
    <property type="match status" value="1"/>
</dbReference>
<evidence type="ECO:0000259" key="3">
    <source>
        <dbReference type="Pfam" id="PF14417"/>
    </source>
</evidence>
<evidence type="ECO:0000259" key="2">
    <source>
        <dbReference type="Pfam" id="PF13581"/>
    </source>
</evidence>
<evidence type="ECO:0000313" key="4">
    <source>
        <dbReference type="EMBL" id="WIM99520.1"/>
    </source>
</evidence>
<dbReference type="RefSeq" id="WP_284920959.1">
    <property type="nucleotide sequence ID" value="NZ_CP126980.1"/>
</dbReference>
<feature type="domain" description="Histidine kinase/HSP90-like ATPase" evidence="2">
    <location>
        <begin position="193"/>
        <end position="302"/>
    </location>
</feature>
<dbReference type="InterPro" id="IPR003594">
    <property type="entry name" value="HATPase_dom"/>
</dbReference>
<dbReference type="InterPro" id="IPR047718">
    <property type="entry name" value="RsbA-like_anti_sig"/>
</dbReference>
<dbReference type="Gene3D" id="3.30.565.10">
    <property type="entry name" value="Histidine kinase-like ATPase, C-terminal domain"/>
    <property type="match status" value="1"/>
</dbReference>
<organism evidence="4 5">
    <name type="scientific">Actinoplanes oblitus</name>
    <dbReference type="NCBI Taxonomy" id="3040509"/>
    <lineage>
        <taxon>Bacteria</taxon>
        <taxon>Bacillati</taxon>
        <taxon>Actinomycetota</taxon>
        <taxon>Actinomycetes</taxon>
        <taxon>Micromonosporales</taxon>
        <taxon>Micromonosporaceae</taxon>
        <taxon>Actinoplanes</taxon>
    </lineage>
</organism>
<reference evidence="4 5" key="1">
    <citation type="submission" date="2023-06" db="EMBL/GenBank/DDBJ databases">
        <authorList>
            <person name="Yushchuk O."/>
            <person name="Binda E."/>
            <person name="Ruckert-Reed C."/>
            <person name="Fedorenko V."/>
            <person name="Kalinowski J."/>
            <person name="Marinelli F."/>
        </authorList>
    </citation>
    <scope>NUCLEOTIDE SEQUENCE [LARGE SCALE GENOMIC DNA]</scope>
    <source>
        <strain evidence="4 5">NRRL 3884</strain>
    </source>
</reference>
<keyword evidence="1" id="KW-0418">Kinase</keyword>
<sequence>MTGFDHPGLLYHNDDDYLAGTAAFVRAAVAGGDPVLVAVPDPNLTMLRDELTDVGGAVTFADMAEAGRNPGRIIPGVLLAFAARHPGRRVAAIGEPIWPSRSGIEYPACAAHEALINTAFAGREATVLCPYDASRLDPTWVEDAWHTHPVMIDSGQRKPSPWYTDGVTAAAAFNQPLPPVPGSAVTWKYTAARDLSAVRAFARGQAREAGLLGDRGEDFVLAVNELAENTIRHAPGPGVVAVWAEPGRLVCQVDDNGYLADPLVGRIPAAVSREGGRGLLLVNQVADLVRIHTEPTGTSIRLHMTL</sequence>
<dbReference type="Pfam" id="PF13581">
    <property type="entry name" value="HATPase_c_2"/>
    <property type="match status" value="1"/>
</dbReference>
<dbReference type="InterPro" id="IPR036890">
    <property type="entry name" value="HATPase_C_sf"/>
</dbReference>